<evidence type="ECO:0000256" key="2">
    <source>
        <dbReference type="SAM" id="Phobius"/>
    </source>
</evidence>
<feature type="region of interest" description="Disordered" evidence="1">
    <location>
        <begin position="1"/>
        <end position="23"/>
    </location>
</feature>
<keyword evidence="4" id="KW-1185">Reference proteome</keyword>
<feature type="region of interest" description="Disordered" evidence="1">
    <location>
        <begin position="124"/>
        <end position="148"/>
    </location>
</feature>
<reference evidence="3 4" key="1">
    <citation type="submission" date="2024-10" db="EMBL/GenBank/DDBJ databases">
        <title>Updated reference genomes for cyclostephanoid diatoms.</title>
        <authorList>
            <person name="Roberts W.R."/>
            <person name="Alverson A.J."/>
        </authorList>
    </citation>
    <scope>NUCLEOTIDE SEQUENCE [LARGE SCALE GENOMIC DNA]</scope>
    <source>
        <strain evidence="3 4">AJA228-03</strain>
    </source>
</reference>
<dbReference type="InterPro" id="IPR044845">
    <property type="entry name" value="HPAT/SRGT1-like"/>
</dbReference>
<keyword evidence="2" id="KW-1133">Transmembrane helix</keyword>
<comment type="caution">
    <text evidence="3">The sequence shown here is derived from an EMBL/GenBank/DDBJ whole genome shotgun (WGS) entry which is preliminary data.</text>
</comment>
<dbReference type="PANTHER" id="PTHR31485:SF7">
    <property type="entry name" value="PEPTIDYL SERINE ALPHA-GALACTOSYLTRANSFERASE"/>
    <property type="match status" value="1"/>
</dbReference>
<keyword evidence="2" id="KW-0812">Transmembrane</keyword>
<dbReference type="Proteomes" id="UP001530377">
    <property type="component" value="Unassembled WGS sequence"/>
</dbReference>
<evidence type="ECO:0000313" key="4">
    <source>
        <dbReference type="Proteomes" id="UP001530377"/>
    </source>
</evidence>
<gene>
    <name evidence="3" type="ORF">ACHAXA_005022</name>
</gene>
<feature type="compositionally biased region" description="Low complexity" evidence="1">
    <location>
        <begin position="7"/>
        <end position="19"/>
    </location>
</feature>
<feature type="compositionally biased region" description="Basic and acidic residues" evidence="1">
    <location>
        <begin position="124"/>
        <end position="137"/>
    </location>
</feature>
<protein>
    <submittedName>
        <fullName evidence="3">Uncharacterized protein</fullName>
    </submittedName>
</protein>
<feature type="compositionally biased region" description="Gly residues" evidence="1">
    <location>
        <begin position="46"/>
        <end position="56"/>
    </location>
</feature>
<dbReference type="PANTHER" id="PTHR31485">
    <property type="entry name" value="PEPTIDYL SERINE ALPHA-GALACTOSYLTRANSFERASE"/>
    <property type="match status" value="1"/>
</dbReference>
<feature type="transmembrane region" description="Helical" evidence="2">
    <location>
        <begin position="75"/>
        <end position="95"/>
    </location>
</feature>
<evidence type="ECO:0000313" key="3">
    <source>
        <dbReference type="EMBL" id="KAL3817387.1"/>
    </source>
</evidence>
<proteinExistence type="predicted"/>
<organism evidence="3 4">
    <name type="scientific">Cyclostephanos tholiformis</name>
    <dbReference type="NCBI Taxonomy" id="382380"/>
    <lineage>
        <taxon>Eukaryota</taxon>
        <taxon>Sar</taxon>
        <taxon>Stramenopiles</taxon>
        <taxon>Ochrophyta</taxon>
        <taxon>Bacillariophyta</taxon>
        <taxon>Coscinodiscophyceae</taxon>
        <taxon>Thalassiosirophycidae</taxon>
        <taxon>Stephanodiscales</taxon>
        <taxon>Stephanodiscaceae</taxon>
        <taxon>Cyclostephanos</taxon>
    </lineage>
</organism>
<accession>A0ABD3RYU3</accession>
<feature type="region of interest" description="Disordered" evidence="1">
    <location>
        <begin position="46"/>
        <end position="72"/>
    </location>
</feature>
<feature type="region of interest" description="Disordered" evidence="1">
    <location>
        <begin position="579"/>
        <end position="602"/>
    </location>
</feature>
<dbReference type="EMBL" id="JALLPB020000106">
    <property type="protein sequence ID" value="KAL3817387.1"/>
    <property type="molecule type" value="Genomic_DNA"/>
</dbReference>
<dbReference type="AlphaFoldDB" id="A0ABD3RYU3"/>
<evidence type="ECO:0000256" key="1">
    <source>
        <dbReference type="SAM" id="MobiDB-lite"/>
    </source>
</evidence>
<sequence>MQRRGASSSSSSSSSSTIDVDVDHVDRDIRNGRGIVASSDVVVVVGGGGGGGGGGATRRRKSTSLPPHRRRPHLLLPRPIVSLVLLLCVGAMLLFSSSSNSKRRSSTSMSSTLLSTLRARRRIEETNMNHDVEDGRRSSSSTGGGNVRDVVGIYSPRTNSTIHLIFSTDCGSFQHWQSYLFFHSAYKVGQPGYVTRIASGCTDDEREEESTWHDLHVRNVMSDRYRIHFTPRFSGVRDEVTGEVRGDYKFFNKPYGLRHFLEHGDLMGLDASSKTSNVEGWGGRGGVKGRLNRPDDVIILADPDFLLLRPLTDDFSDDTETLVGKRRSSAYRRMADVNGNVVSRGRPYAQAYGLGTQWRKFDLENIAGSTSPARDVSQSDGALYYPVGPPYVAIASDMYDIALSWSEFVPRVYAEYPHLLAEMYAYCIAAAHLRLPHTIIDSMMVSAVGNGGGGAGGEGWEFVRDVPAGEVCEYGMRPNHDVRRVPSAIHYCQHYAVARYMFGKRRVPHDIFTCDHPPLLEPPIDLGSGRYPWVESKRGSKRMEMNAGKEKLEAFMVCSLTRATNDALAFFKTNANCSSGGKGDDGKRTYDMWAGEETSLER</sequence>
<feature type="compositionally biased region" description="Basic residues" evidence="1">
    <location>
        <begin position="57"/>
        <end position="72"/>
    </location>
</feature>
<keyword evidence="2" id="KW-0472">Membrane</keyword>
<name>A0ABD3RYU3_9STRA</name>